<dbReference type="Proteomes" id="UP001054837">
    <property type="component" value="Unassembled WGS sequence"/>
</dbReference>
<accession>A0AAV4PU49</accession>
<dbReference type="AlphaFoldDB" id="A0AAV4PU49"/>
<gene>
    <name evidence="2" type="ORF">CDAR_460371</name>
</gene>
<comment type="caution">
    <text evidence="2">The sequence shown here is derived from an EMBL/GenBank/DDBJ whole genome shotgun (WGS) entry which is preliminary data.</text>
</comment>
<name>A0AAV4PU49_9ARAC</name>
<feature type="compositionally biased region" description="Polar residues" evidence="1">
    <location>
        <begin position="1"/>
        <end position="22"/>
    </location>
</feature>
<proteinExistence type="predicted"/>
<keyword evidence="3" id="KW-1185">Reference proteome</keyword>
<sequence>MLHSHSVTESSIEQLNTKNLHNPITKAGEETEEHDSAVEDDGDAKSSRSSVVDIESETESHASQRSVLSYRSDQFTHDLGFKKSLMDHIKTRNENSLQDSMRNPYLYQLHPVIKQTSFTQTDRRHQFQRELYPPKWLERRAVLLRLST</sequence>
<dbReference type="EMBL" id="BPLQ01003352">
    <property type="protein sequence ID" value="GIX99788.1"/>
    <property type="molecule type" value="Genomic_DNA"/>
</dbReference>
<evidence type="ECO:0000313" key="3">
    <source>
        <dbReference type="Proteomes" id="UP001054837"/>
    </source>
</evidence>
<feature type="compositionally biased region" description="Acidic residues" evidence="1">
    <location>
        <begin position="30"/>
        <end position="42"/>
    </location>
</feature>
<organism evidence="2 3">
    <name type="scientific">Caerostris darwini</name>
    <dbReference type="NCBI Taxonomy" id="1538125"/>
    <lineage>
        <taxon>Eukaryota</taxon>
        <taxon>Metazoa</taxon>
        <taxon>Ecdysozoa</taxon>
        <taxon>Arthropoda</taxon>
        <taxon>Chelicerata</taxon>
        <taxon>Arachnida</taxon>
        <taxon>Araneae</taxon>
        <taxon>Araneomorphae</taxon>
        <taxon>Entelegynae</taxon>
        <taxon>Araneoidea</taxon>
        <taxon>Araneidae</taxon>
        <taxon>Caerostris</taxon>
    </lineage>
</organism>
<reference evidence="2 3" key="1">
    <citation type="submission" date="2021-06" db="EMBL/GenBank/DDBJ databases">
        <title>Caerostris darwini draft genome.</title>
        <authorList>
            <person name="Kono N."/>
            <person name="Arakawa K."/>
        </authorList>
    </citation>
    <scope>NUCLEOTIDE SEQUENCE [LARGE SCALE GENOMIC DNA]</scope>
</reference>
<feature type="region of interest" description="Disordered" evidence="1">
    <location>
        <begin position="1"/>
        <end position="69"/>
    </location>
</feature>
<evidence type="ECO:0000313" key="2">
    <source>
        <dbReference type="EMBL" id="GIX99788.1"/>
    </source>
</evidence>
<protein>
    <submittedName>
        <fullName evidence="2">Uncharacterized protein</fullName>
    </submittedName>
</protein>
<evidence type="ECO:0000256" key="1">
    <source>
        <dbReference type="SAM" id="MobiDB-lite"/>
    </source>
</evidence>